<accession>A0A4Y7PNC1</accession>
<dbReference type="AlphaFoldDB" id="A0A4Y7PNC1"/>
<dbReference type="InterPro" id="IPR036691">
    <property type="entry name" value="Endo/exonu/phosph_ase_sf"/>
</dbReference>
<dbReference type="EMBL" id="ML170256">
    <property type="protein sequence ID" value="TDL15970.1"/>
    <property type="molecule type" value="Genomic_DNA"/>
</dbReference>
<dbReference type="VEuPathDB" id="FungiDB:BD410DRAFT_832351"/>
<dbReference type="Proteomes" id="UP000294933">
    <property type="component" value="Unassembled WGS sequence"/>
</dbReference>
<feature type="non-terminal residue" evidence="2">
    <location>
        <position position="424"/>
    </location>
</feature>
<evidence type="ECO:0008006" key="4">
    <source>
        <dbReference type="Google" id="ProtNLM"/>
    </source>
</evidence>
<feature type="compositionally biased region" description="Basic residues" evidence="1">
    <location>
        <begin position="80"/>
        <end position="93"/>
    </location>
</feature>
<protein>
    <recommendedName>
        <fullName evidence="4">Endonuclease/exonuclease/phosphatase domain-containing protein</fullName>
    </recommendedName>
</protein>
<feature type="region of interest" description="Disordered" evidence="1">
    <location>
        <begin position="69"/>
        <end position="97"/>
    </location>
</feature>
<evidence type="ECO:0000313" key="2">
    <source>
        <dbReference type="EMBL" id="TDL15970.1"/>
    </source>
</evidence>
<evidence type="ECO:0000313" key="3">
    <source>
        <dbReference type="Proteomes" id="UP000294933"/>
    </source>
</evidence>
<organism evidence="2 3">
    <name type="scientific">Rickenella mellea</name>
    <dbReference type="NCBI Taxonomy" id="50990"/>
    <lineage>
        <taxon>Eukaryota</taxon>
        <taxon>Fungi</taxon>
        <taxon>Dikarya</taxon>
        <taxon>Basidiomycota</taxon>
        <taxon>Agaricomycotina</taxon>
        <taxon>Agaricomycetes</taxon>
        <taxon>Hymenochaetales</taxon>
        <taxon>Rickenellaceae</taxon>
        <taxon>Rickenella</taxon>
    </lineage>
</organism>
<reference evidence="2 3" key="1">
    <citation type="submission" date="2018-06" db="EMBL/GenBank/DDBJ databases">
        <title>A transcriptomic atlas of mushroom development highlights an independent origin of complex multicellularity.</title>
        <authorList>
            <consortium name="DOE Joint Genome Institute"/>
            <person name="Krizsan K."/>
            <person name="Almasi E."/>
            <person name="Merenyi Z."/>
            <person name="Sahu N."/>
            <person name="Viragh M."/>
            <person name="Koszo T."/>
            <person name="Mondo S."/>
            <person name="Kiss B."/>
            <person name="Balint B."/>
            <person name="Kues U."/>
            <person name="Barry K."/>
            <person name="Hegedus J.C."/>
            <person name="Henrissat B."/>
            <person name="Johnson J."/>
            <person name="Lipzen A."/>
            <person name="Ohm R."/>
            <person name="Nagy I."/>
            <person name="Pangilinan J."/>
            <person name="Yan J."/>
            <person name="Xiong Y."/>
            <person name="Grigoriev I.V."/>
            <person name="Hibbett D.S."/>
            <person name="Nagy L.G."/>
        </authorList>
    </citation>
    <scope>NUCLEOTIDE SEQUENCE [LARGE SCALE GENOMIC DNA]</scope>
    <source>
        <strain evidence="2 3">SZMC22713</strain>
    </source>
</reference>
<gene>
    <name evidence="2" type="ORF">BD410DRAFT_832351</name>
</gene>
<dbReference type="Gene3D" id="3.60.10.10">
    <property type="entry name" value="Endonuclease/exonuclease/phosphatase"/>
    <property type="match status" value="1"/>
</dbReference>
<sequence length="424" mass="46378">MALRFPAPPPCSPADSFFRVLRSTPNTGTHTLSKRTEPIASGGASAFHHLPNPSVSLRIMEHRRLLPAACRTRQRPPQPHPRRPAPSTRHHLPPRSQSDVRAALLANNRVRAGWLVKGAEDLTAWDGVPFATITLLSKARFASSDLDSQKELEGEGKFMLGPTTRVPLPSKYGRDGLSVDIIPPSPSTTPGTGTHFRLINVHLDSLWHTFPNRAQQLKILASLLREPGCAGGVIAGDFNAISPADDGLVEENGLVDAWVALHGHGQGQGHGHGKDGEGDGATWGVGVERERHDGLGPGRLDKVAMTMNGVKAEEIEVLRPGLIEVPRPGEGSVHVPWSDHLPRLLGQNIQVVHPVVETHDDLMNRIFTKDDDNLGNVDDMGSYQHLEWLERRRVIGNIRAFVPYVGYISIAIRNFTNLVCNENR</sequence>
<dbReference type="OrthoDB" id="9975959at2759"/>
<keyword evidence="3" id="KW-1185">Reference proteome</keyword>
<dbReference type="SUPFAM" id="SSF56219">
    <property type="entry name" value="DNase I-like"/>
    <property type="match status" value="1"/>
</dbReference>
<dbReference type="STRING" id="50990.A0A4Y7PNC1"/>
<evidence type="ECO:0000256" key="1">
    <source>
        <dbReference type="SAM" id="MobiDB-lite"/>
    </source>
</evidence>
<name>A0A4Y7PNC1_9AGAM</name>
<proteinExistence type="predicted"/>